<evidence type="ECO:0000256" key="1">
    <source>
        <dbReference type="SAM" id="MobiDB-lite"/>
    </source>
</evidence>
<feature type="compositionally biased region" description="Acidic residues" evidence="1">
    <location>
        <begin position="11"/>
        <end position="23"/>
    </location>
</feature>
<dbReference type="Gene3D" id="3.40.50.300">
    <property type="entry name" value="P-loop containing nucleotide triphosphate hydrolases"/>
    <property type="match status" value="1"/>
</dbReference>
<comment type="caution">
    <text evidence="2">The sequence shown here is derived from an EMBL/GenBank/DDBJ whole genome shotgun (WGS) entry which is preliminary data.</text>
</comment>
<feature type="compositionally biased region" description="Basic and acidic residues" evidence="1">
    <location>
        <begin position="1"/>
        <end position="10"/>
    </location>
</feature>
<dbReference type="Pfam" id="PF08477">
    <property type="entry name" value="Roc"/>
    <property type="match status" value="1"/>
</dbReference>
<evidence type="ECO:0000313" key="2">
    <source>
        <dbReference type="EMBL" id="KAJ7369937.1"/>
    </source>
</evidence>
<feature type="compositionally biased region" description="Basic and acidic residues" evidence="1">
    <location>
        <begin position="24"/>
        <end position="54"/>
    </location>
</feature>
<reference evidence="2" key="1">
    <citation type="submission" date="2023-01" db="EMBL/GenBank/DDBJ databases">
        <title>Genome assembly of the deep-sea coral Lophelia pertusa.</title>
        <authorList>
            <person name="Herrera S."/>
            <person name="Cordes E."/>
        </authorList>
    </citation>
    <scope>NUCLEOTIDE SEQUENCE</scope>
    <source>
        <strain evidence="2">USNM1676648</strain>
        <tissue evidence="2">Polyp</tissue>
    </source>
</reference>
<evidence type="ECO:0000313" key="3">
    <source>
        <dbReference type="Proteomes" id="UP001163046"/>
    </source>
</evidence>
<organism evidence="2 3">
    <name type="scientific">Desmophyllum pertusum</name>
    <dbReference type="NCBI Taxonomy" id="174260"/>
    <lineage>
        <taxon>Eukaryota</taxon>
        <taxon>Metazoa</taxon>
        <taxon>Cnidaria</taxon>
        <taxon>Anthozoa</taxon>
        <taxon>Hexacorallia</taxon>
        <taxon>Scleractinia</taxon>
        <taxon>Caryophylliina</taxon>
        <taxon>Caryophylliidae</taxon>
        <taxon>Desmophyllum</taxon>
    </lineage>
</organism>
<dbReference type="PANTHER" id="PTHR47508:SF1">
    <property type="entry name" value="NON-SPECIFIC SERINE_THREONINE PROTEIN KINASE"/>
    <property type="match status" value="1"/>
</dbReference>
<feature type="region of interest" description="Disordered" evidence="1">
    <location>
        <begin position="1"/>
        <end position="99"/>
    </location>
</feature>
<protein>
    <submittedName>
        <fullName evidence="2">Uncharacterized protein</fullName>
    </submittedName>
</protein>
<dbReference type="OrthoDB" id="5987261at2759"/>
<name>A0A9W9YV05_9CNID</name>
<dbReference type="PANTHER" id="PTHR47508">
    <property type="entry name" value="SAM DOMAIN-CONTAINING PROTEIN-RELATED"/>
    <property type="match status" value="1"/>
</dbReference>
<keyword evidence="3" id="KW-1185">Reference proteome</keyword>
<proteinExistence type="predicted"/>
<accession>A0A9W9YV05</accession>
<dbReference type="EMBL" id="MU826878">
    <property type="protein sequence ID" value="KAJ7369937.1"/>
    <property type="molecule type" value="Genomic_DNA"/>
</dbReference>
<dbReference type="SUPFAM" id="SSF52540">
    <property type="entry name" value="P-loop containing nucleoside triphosphate hydrolases"/>
    <property type="match status" value="1"/>
</dbReference>
<dbReference type="Gene3D" id="3.30.70.1390">
    <property type="entry name" value="ROC domain from the Parkinson's disease-associated leucine-rich repeat kinase 2"/>
    <property type="match status" value="1"/>
</dbReference>
<dbReference type="Proteomes" id="UP001163046">
    <property type="component" value="Unassembled WGS sequence"/>
</dbReference>
<sequence>MVAEKLLCKDPEEEDSEEEDYFENSDREKVDLVDKDGNVSHMKQVEENVDDLNKSDISTPTRKAKEATKQDSSAGECFHDYRSENTPDEPYEMIDATSPPDDITKHLHQWLEYARGESGMTKEESVVSIDLWDFAGQHLYYASHPVFLSSRAVYILVHNLSKRLNAPAQPCVRQGTHDIKLENPNDETNLENLLSWLATIHSFKPMNEETDDSAQRQLPYLRPPVFIVGTHADKPVEDIAEMKKQIQEKITGKEYEMHVVRPFFSIDNTKPVEDIAEMKKQTQEKISGKEYEMHVVRPFFSINNTKPVEDIAEMKKQTQEIISGKEYEMHVVRPFFSLITLQDHCRSNLRSGPPLLRGGPDTITCKISCQFQVQ</sequence>
<dbReference type="AlphaFoldDB" id="A0A9W9YV05"/>
<dbReference type="InterPro" id="IPR027417">
    <property type="entry name" value="P-loop_NTPase"/>
</dbReference>
<gene>
    <name evidence="2" type="ORF">OS493_035284</name>
</gene>